<dbReference type="InterPro" id="IPR011042">
    <property type="entry name" value="6-blade_b-propeller_TolB-like"/>
</dbReference>
<dbReference type="InterPro" id="IPR001258">
    <property type="entry name" value="NHL_repeat"/>
</dbReference>
<keyword evidence="1" id="KW-0677">Repeat</keyword>
<dbReference type="SUPFAM" id="SSF101898">
    <property type="entry name" value="NHL repeat"/>
    <property type="match status" value="1"/>
</dbReference>
<name>A0A8B8C6E8_CRAVI</name>
<dbReference type="GeneID" id="111115854"/>
<protein>
    <submittedName>
        <fullName evidence="4">Uncharacterized protein LOC111115854</fullName>
    </submittedName>
</protein>
<dbReference type="Proteomes" id="UP000694844">
    <property type="component" value="Chromosome 9"/>
</dbReference>
<evidence type="ECO:0000256" key="1">
    <source>
        <dbReference type="ARBA" id="ARBA00022737"/>
    </source>
</evidence>
<dbReference type="PANTHER" id="PTHR24104:SF25">
    <property type="entry name" value="PROTEIN LIN-41"/>
    <property type="match status" value="1"/>
</dbReference>
<evidence type="ECO:0000256" key="2">
    <source>
        <dbReference type="PROSITE-ProRule" id="PRU00504"/>
    </source>
</evidence>
<proteinExistence type="predicted"/>
<dbReference type="OrthoDB" id="6062662at2759"/>
<keyword evidence="3" id="KW-1185">Reference proteome</keyword>
<sequence>MKRDLQELEGFIYPEYQKAASNIIVQKNNAKKHTQKMITALTKQGEALHKEIDTTIEKLLSEINEMDAQCLVAIENQNGAINETITEIKQSITDIKKMLDSDDFDSVSVYQSRNEEYRNLPLTLNITLPTFTFPDINRELINKQIGYLSKLAITTENHDCLSKTPGAMSSTPPRSLIEEPLAITFIKTGCRTFSNRLLSVASLNDDEIWTRGTDNIMRLYNLHGKLLKSVETKSGNAPVEIAVPVKRSGDLMYSDNMSINIVKTKHIQMLIKLRRWRPRGICSTTCEDLLVIMDNDDGNQTKVVRYSGSIEKQSIQWDDQGRALYSSGGLINDKYLSENRNLDICVADCNARAVVVVSATGKLRFRYTGPLSSTKGSFDPLGITTDSQGKILIADRDNRRIHILDQDGHFLRYIDNCHLKSPWGLCVDSKDNLLVAEVDTGLVKKIQYYK</sequence>
<evidence type="ECO:0000313" key="4">
    <source>
        <dbReference type="RefSeq" id="XP_022310446.1"/>
    </source>
</evidence>
<dbReference type="KEGG" id="cvn:111115854"/>
<dbReference type="PANTHER" id="PTHR24104">
    <property type="entry name" value="E3 UBIQUITIN-PROTEIN LIGASE NHLRC1-RELATED"/>
    <property type="match status" value="1"/>
</dbReference>
<dbReference type="RefSeq" id="XP_022310446.1">
    <property type="nucleotide sequence ID" value="XM_022454738.1"/>
</dbReference>
<dbReference type="PROSITE" id="PS51125">
    <property type="entry name" value="NHL"/>
    <property type="match status" value="1"/>
</dbReference>
<gene>
    <name evidence="4" type="primary">LOC111115854</name>
</gene>
<dbReference type="GO" id="GO:0061630">
    <property type="term" value="F:ubiquitin protein ligase activity"/>
    <property type="evidence" value="ECO:0007669"/>
    <property type="project" value="TreeGrafter"/>
</dbReference>
<dbReference type="GO" id="GO:0000209">
    <property type="term" value="P:protein polyubiquitination"/>
    <property type="evidence" value="ECO:0007669"/>
    <property type="project" value="TreeGrafter"/>
</dbReference>
<evidence type="ECO:0000313" key="3">
    <source>
        <dbReference type="Proteomes" id="UP000694844"/>
    </source>
</evidence>
<feature type="repeat" description="NHL" evidence="2">
    <location>
        <begin position="380"/>
        <end position="407"/>
    </location>
</feature>
<dbReference type="Gene3D" id="2.120.10.30">
    <property type="entry name" value="TolB, C-terminal domain"/>
    <property type="match status" value="1"/>
</dbReference>
<dbReference type="GO" id="GO:0043161">
    <property type="term" value="P:proteasome-mediated ubiquitin-dependent protein catabolic process"/>
    <property type="evidence" value="ECO:0007669"/>
    <property type="project" value="TreeGrafter"/>
</dbReference>
<organism evidence="3 4">
    <name type="scientific">Crassostrea virginica</name>
    <name type="common">Eastern oyster</name>
    <dbReference type="NCBI Taxonomy" id="6565"/>
    <lineage>
        <taxon>Eukaryota</taxon>
        <taxon>Metazoa</taxon>
        <taxon>Spiralia</taxon>
        <taxon>Lophotrochozoa</taxon>
        <taxon>Mollusca</taxon>
        <taxon>Bivalvia</taxon>
        <taxon>Autobranchia</taxon>
        <taxon>Pteriomorphia</taxon>
        <taxon>Ostreida</taxon>
        <taxon>Ostreoidea</taxon>
        <taxon>Ostreidae</taxon>
        <taxon>Crassostrea</taxon>
    </lineage>
</organism>
<dbReference type="InterPro" id="IPR050952">
    <property type="entry name" value="TRIM-NHL_E3_ligases"/>
</dbReference>
<accession>A0A8B8C6E8</accession>
<dbReference type="GO" id="GO:0008270">
    <property type="term" value="F:zinc ion binding"/>
    <property type="evidence" value="ECO:0007669"/>
    <property type="project" value="UniProtKB-KW"/>
</dbReference>
<dbReference type="AlphaFoldDB" id="A0A8B8C6E8"/>
<reference evidence="4" key="1">
    <citation type="submission" date="2025-08" db="UniProtKB">
        <authorList>
            <consortium name="RefSeq"/>
        </authorList>
    </citation>
    <scope>IDENTIFICATION</scope>
    <source>
        <tissue evidence="4">Whole sample</tissue>
    </source>
</reference>